<feature type="transmembrane region" description="Helical" evidence="1">
    <location>
        <begin position="6"/>
        <end position="24"/>
    </location>
</feature>
<keyword evidence="1" id="KW-0472">Membrane</keyword>
<gene>
    <name evidence="2" type="ORF">NYG85_05310</name>
</gene>
<name>A0ABT7HQ86_9BACT</name>
<keyword evidence="1" id="KW-1133">Transmembrane helix</keyword>
<keyword evidence="1" id="KW-0812">Transmembrane</keyword>
<evidence type="ECO:0000256" key="1">
    <source>
        <dbReference type="SAM" id="Phobius"/>
    </source>
</evidence>
<protein>
    <recommendedName>
        <fullName evidence="4">Periplasmic protein</fullName>
    </recommendedName>
</protein>
<evidence type="ECO:0000313" key="2">
    <source>
        <dbReference type="EMBL" id="MDL0088788.1"/>
    </source>
</evidence>
<dbReference type="RefSeq" id="WP_284937446.1">
    <property type="nucleotide sequence ID" value="NZ_JANURM010000004.1"/>
</dbReference>
<accession>A0ABT7HQ86</accession>
<reference evidence="2" key="2">
    <citation type="journal article" date="2023" name="Microorganisms">
        <title>Isolation and Genomic Characteristics of Cat-Borne Campylobacter felis sp. nov. and Sheep-Borne Campylobacter ovis sp. nov.</title>
        <authorList>
            <person name="Wang H."/>
            <person name="Li Y."/>
            <person name="Gu Y."/>
            <person name="Zhou G."/>
            <person name="Chen X."/>
            <person name="Zhang X."/>
            <person name="Shao Z."/>
            <person name="Zhang J."/>
            <person name="Zhang M."/>
        </authorList>
    </citation>
    <scope>NUCLEOTIDE SEQUENCE</scope>
    <source>
        <strain evidence="2">PS10</strain>
    </source>
</reference>
<dbReference type="EMBL" id="JANURM010000004">
    <property type="protein sequence ID" value="MDL0088788.1"/>
    <property type="molecule type" value="Genomic_DNA"/>
</dbReference>
<evidence type="ECO:0000313" key="3">
    <source>
        <dbReference type="Proteomes" id="UP001173801"/>
    </source>
</evidence>
<comment type="caution">
    <text evidence="2">The sequence shown here is derived from an EMBL/GenBank/DDBJ whole genome shotgun (WGS) entry which is preliminary data.</text>
</comment>
<keyword evidence="3" id="KW-1185">Reference proteome</keyword>
<reference evidence="2" key="1">
    <citation type="submission" date="2022-08" db="EMBL/GenBank/DDBJ databases">
        <authorList>
            <person name="Wang H."/>
        </authorList>
    </citation>
    <scope>NUCLEOTIDE SEQUENCE</scope>
    <source>
        <strain evidence="2">PS10</strain>
    </source>
</reference>
<evidence type="ECO:0008006" key="4">
    <source>
        <dbReference type="Google" id="ProtNLM"/>
    </source>
</evidence>
<proteinExistence type="predicted"/>
<organism evidence="2 3">
    <name type="scientific">Campylobacter gastrosuis</name>
    <dbReference type="NCBI Taxonomy" id="2974576"/>
    <lineage>
        <taxon>Bacteria</taxon>
        <taxon>Pseudomonadati</taxon>
        <taxon>Campylobacterota</taxon>
        <taxon>Epsilonproteobacteria</taxon>
        <taxon>Campylobacterales</taxon>
        <taxon>Campylobacteraceae</taxon>
        <taxon>Campylobacter</taxon>
    </lineage>
</organism>
<sequence length="158" mass="17898">MEKLFGEFLTTLIIFGVVVLLAIYKSKSHEKVAKINERDFKKNLENFALFFDEKGESFDEICKNLAKSGKIKIIDKNMSVSDFVGVLGRENFSDEIGGTNKIDQKILSQCVRALKKPLALGLYPQNNGVYYAFLLDEDELFRLIDLASKVGENIIFCD</sequence>
<dbReference type="Proteomes" id="UP001173801">
    <property type="component" value="Unassembled WGS sequence"/>
</dbReference>